<sequence>MHLRRHRHLLDVLPCVQVIAQVILRNDTRYRMAAAYLKGQVAPAPDEDSFGLDEHLRKAATASSDEQAAQEDSREESAEQQLHGSDDPVPLASPETTGQAGRLPRRPQVLFLLRLVKSVCQYLYTRETHVANQICYIGMTVFSAIQIDNMRVQSVVIDDTLWVGVILRTVPWRQVDVRGLISLQRGVSLQSKIPKK</sequence>
<name>F0YQ11_AURAN</name>
<evidence type="ECO:0000313" key="2">
    <source>
        <dbReference type="EMBL" id="EGB02799.1"/>
    </source>
</evidence>
<dbReference type="RefSeq" id="XP_009042505.1">
    <property type="nucleotide sequence ID" value="XM_009044257.1"/>
</dbReference>
<evidence type="ECO:0000313" key="3">
    <source>
        <dbReference type="Proteomes" id="UP000002729"/>
    </source>
</evidence>
<dbReference type="AlphaFoldDB" id="F0YQ11"/>
<dbReference type="KEGG" id="aaf:AURANDRAFT_68557"/>
<evidence type="ECO:0000256" key="1">
    <source>
        <dbReference type="SAM" id="MobiDB-lite"/>
    </source>
</evidence>
<protein>
    <submittedName>
        <fullName evidence="2">Uncharacterized protein</fullName>
    </submittedName>
</protein>
<keyword evidence="3" id="KW-1185">Reference proteome</keyword>
<reference evidence="2 3" key="1">
    <citation type="journal article" date="2011" name="Proc. Natl. Acad. Sci. U.S.A.">
        <title>Niche of harmful alga Aureococcus anophagefferens revealed through ecogenomics.</title>
        <authorList>
            <person name="Gobler C.J."/>
            <person name="Berry D.L."/>
            <person name="Dyhrman S.T."/>
            <person name="Wilhelm S.W."/>
            <person name="Salamov A."/>
            <person name="Lobanov A.V."/>
            <person name="Zhang Y."/>
            <person name="Collier J.L."/>
            <person name="Wurch L.L."/>
            <person name="Kustka A.B."/>
            <person name="Dill B.D."/>
            <person name="Shah M."/>
            <person name="VerBerkmoes N.C."/>
            <person name="Kuo A."/>
            <person name="Terry A."/>
            <person name="Pangilinan J."/>
            <person name="Lindquist E.A."/>
            <person name="Lucas S."/>
            <person name="Paulsen I.T."/>
            <person name="Hattenrath-Lehmann T.K."/>
            <person name="Talmage S.C."/>
            <person name="Walker E.A."/>
            <person name="Koch F."/>
            <person name="Burson A.M."/>
            <person name="Marcoval M.A."/>
            <person name="Tang Y.Z."/>
            <person name="Lecleir G.R."/>
            <person name="Coyne K.J."/>
            <person name="Berg G.M."/>
            <person name="Bertrand E.M."/>
            <person name="Saito M.A."/>
            <person name="Gladyshev V.N."/>
            <person name="Grigoriev I.V."/>
        </authorList>
    </citation>
    <scope>NUCLEOTIDE SEQUENCE [LARGE SCALE GENOMIC DNA]</scope>
    <source>
        <strain evidence="3">CCMP 1984</strain>
    </source>
</reference>
<proteinExistence type="predicted"/>
<accession>F0YQ11</accession>
<gene>
    <name evidence="2" type="ORF">AURANDRAFT_68557</name>
</gene>
<organism evidence="3">
    <name type="scientific">Aureococcus anophagefferens</name>
    <name type="common">Harmful bloom alga</name>
    <dbReference type="NCBI Taxonomy" id="44056"/>
    <lineage>
        <taxon>Eukaryota</taxon>
        <taxon>Sar</taxon>
        <taxon>Stramenopiles</taxon>
        <taxon>Ochrophyta</taxon>
        <taxon>Pelagophyceae</taxon>
        <taxon>Pelagomonadales</taxon>
        <taxon>Pelagomonadaceae</taxon>
        <taxon>Aureococcus</taxon>
    </lineage>
</organism>
<dbReference type="GeneID" id="20226878"/>
<feature type="region of interest" description="Disordered" evidence="1">
    <location>
        <begin position="61"/>
        <end position="101"/>
    </location>
</feature>
<dbReference type="InParanoid" id="F0YQ11"/>
<dbReference type="EMBL" id="GL833311">
    <property type="protein sequence ID" value="EGB02799.1"/>
    <property type="molecule type" value="Genomic_DNA"/>
</dbReference>
<dbReference type="Proteomes" id="UP000002729">
    <property type="component" value="Unassembled WGS sequence"/>
</dbReference>